<dbReference type="SUPFAM" id="SSF55797">
    <property type="entry name" value="PR-1-like"/>
    <property type="match status" value="1"/>
</dbReference>
<name>A0A9D4H1R4_DREPO</name>
<accession>A0A9D4H1R4</accession>
<reference evidence="1" key="1">
    <citation type="journal article" date="2019" name="bioRxiv">
        <title>The Genome of the Zebra Mussel, Dreissena polymorpha: A Resource for Invasive Species Research.</title>
        <authorList>
            <person name="McCartney M.A."/>
            <person name="Auch B."/>
            <person name="Kono T."/>
            <person name="Mallez S."/>
            <person name="Zhang Y."/>
            <person name="Obille A."/>
            <person name="Becker A."/>
            <person name="Abrahante J.E."/>
            <person name="Garbe J."/>
            <person name="Badalamenti J.P."/>
            <person name="Herman A."/>
            <person name="Mangelson H."/>
            <person name="Liachko I."/>
            <person name="Sullivan S."/>
            <person name="Sone E.D."/>
            <person name="Koren S."/>
            <person name="Silverstein K.A.T."/>
            <person name="Beckman K.B."/>
            <person name="Gohl D.M."/>
        </authorList>
    </citation>
    <scope>NUCLEOTIDE SEQUENCE</scope>
    <source>
        <strain evidence="1">Duluth1</strain>
        <tissue evidence="1">Whole animal</tissue>
    </source>
</reference>
<dbReference type="Gene3D" id="3.40.33.10">
    <property type="entry name" value="CAP"/>
    <property type="match status" value="1"/>
</dbReference>
<evidence type="ECO:0000313" key="1">
    <source>
        <dbReference type="EMBL" id="KAH3825446.1"/>
    </source>
</evidence>
<evidence type="ECO:0000313" key="2">
    <source>
        <dbReference type="Proteomes" id="UP000828390"/>
    </source>
</evidence>
<comment type="caution">
    <text evidence="1">The sequence shown here is derived from an EMBL/GenBank/DDBJ whole genome shotgun (WGS) entry which is preliminary data.</text>
</comment>
<proteinExistence type="predicted"/>
<dbReference type="EMBL" id="JAIWYP010000005">
    <property type="protein sequence ID" value="KAH3825446.1"/>
    <property type="molecule type" value="Genomic_DNA"/>
</dbReference>
<gene>
    <name evidence="1" type="ORF">DPMN_127321</name>
</gene>
<protein>
    <recommendedName>
        <fullName evidence="3">SCP domain-containing protein</fullName>
    </recommendedName>
</protein>
<sequence length="64" mass="7345">MCFLELGLTVGQNVAVGFESWQEAIRMWYDEISMYRYGFEPDSYLGPEGWRQIAHFTQVCGSSG</sequence>
<dbReference type="AlphaFoldDB" id="A0A9D4H1R4"/>
<organism evidence="1 2">
    <name type="scientific">Dreissena polymorpha</name>
    <name type="common">Zebra mussel</name>
    <name type="synonym">Mytilus polymorpha</name>
    <dbReference type="NCBI Taxonomy" id="45954"/>
    <lineage>
        <taxon>Eukaryota</taxon>
        <taxon>Metazoa</taxon>
        <taxon>Spiralia</taxon>
        <taxon>Lophotrochozoa</taxon>
        <taxon>Mollusca</taxon>
        <taxon>Bivalvia</taxon>
        <taxon>Autobranchia</taxon>
        <taxon>Heteroconchia</taxon>
        <taxon>Euheterodonta</taxon>
        <taxon>Imparidentia</taxon>
        <taxon>Neoheterodontei</taxon>
        <taxon>Myida</taxon>
        <taxon>Dreissenoidea</taxon>
        <taxon>Dreissenidae</taxon>
        <taxon>Dreissena</taxon>
    </lineage>
</organism>
<dbReference type="Proteomes" id="UP000828390">
    <property type="component" value="Unassembled WGS sequence"/>
</dbReference>
<evidence type="ECO:0008006" key="3">
    <source>
        <dbReference type="Google" id="ProtNLM"/>
    </source>
</evidence>
<keyword evidence="2" id="KW-1185">Reference proteome</keyword>
<dbReference type="InterPro" id="IPR035940">
    <property type="entry name" value="CAP_sf"/>
</dbReference>
<reference evidence="1" key="2">
    <citation type="submission" date="2020-11" db="EMBL/GenBank/DDBJ databases">
        <authorList>
            <person name="McCartney M.A."/>
            <person name="Auch B."/>
            <person name="Kono T."/>
            <person name="Mallez S."/>
            <person name="Becker A."/>
            <person name="Gohl D.M."/>
            <person name="Silverstein K.A.T."/>
            <person name="Koren S."/>
            <person name="Bechman K.B."/>
            <person name="Herman A."/>
            <person name="Abrahante J.E."/>
            <person name="Garbe J."/>
        </authorList>
    </citation>
    <scope>NUCLEOTIDE SEQUENCE</scope>
    <source>
        <strain evidence="1">Duluth1</strain>
        <tissue evidence="1">Whole animal</tissue>
    </source>
</reference>